<dbReference type="AlphaFoldDB" id="A0A0F9V6L1"/>
<dbReference type="CDD" id="cd00761">
    <property type="entry name" value="Glyco_tranf_GTA_type"/>
    <property type="match status" value="1"/>
</dbReference>
<dbReference type="EMBL" id="LAZR01000045">
    <property type="protein sequence ID" value="KKN99634.1"/>
    <property type="molecule type" value="Genomic_DNA"/>
</dbReference>
<gene>
    <name evidence="2" type="ORF">LCGC14_0133800</name>
</gene>
<feature type="domain" description="Glycosyltransferase 2-like" evidence="1">
    <location>
        <begin position="11"/>
        <end position="161"/>
    </location>
</feature>
<dbReference type="Gene3D" id="3.90.550.10">
    <property type="entry name" value="Spore Coat Polysaccharide Biosynthesis Protein SpsA, Chain A"/>
    <property type="match status" value="1"/>
</dbReference>
<dbReference type="InterPro" id="IPR001173">
    <property type="entry name" value="Glyco_trans_2-like"/>
</dbReference>
<proteinExistence type="predicted"/>
<name>A0A0F9V6L1_9ZZZZ</name>
<comment type="caution">
    <text evidence="2">The sequence shown here is derived from an EMBL/GenBank/DDBJ whole genome shotgun (WGS) entry which is preliminary data.</text>
</comment>
<evidence type="ECO:0000313" key="2">
    <source>
        <dbReference type="EMBL" id="KKN99634.1"/>
    </source>
</evidence>
<dbReference type="PANTHER" id="PTHR43685:SF2">
    <property type="entry name" value="GLYCOSYLTRANSFERASE 2-LIKE DOMAIN-CONTAINING PROTEIN"/>
    <property type="match status" value="1"/>
</dbReference>
<organism evidence="2">
    <name type="scientific">marine sediment metagenome</name>
    <dbReference type="NCBI Taxonomy" id="412755"/>
    <lineage>
        <taxon>unclassified sequences</taxon>
        <taxon>metagenomes</taxon>
        <taxon>ecological metagenomes</taxon>
    </lineage>
</organism>
<sequence length="306" mass="33889">MNSAPALPSITVVIPHLNQPDALARCLAALAGGTIEPAEVIVVDNGSVRLPKEIVNDYPWVSLIKQTIPGPGPARNLGAARAQGAVLAFLDADCQPDPPWLERAAQRLQRDPDTILGGDVRIACGPGDKLDATTAYQAIFAYRMDHYIARQGFTGTGNLIVHRKVFLAVGPFKGLRFAEDRDWGQRATAAGHRMAFAPELIVHHPPHTASGLRAKWDRQLAHDWVRCSRHRDKIWWAAKSLLLIASPLGAVPQIFISARINGRRNRVMAFIGLASVRLYRAKRMLHLLYGNDPNRLLQRWNRFDLP</sequence>
<dbReference type="InterPro" id="IPR050834">
    <property type="entry name" value="Glycosyltransf_2"/>
</dbReference>
<protein>
    <recommendedName>
        <fullName evidence="1">Glycosyltransferase 2-like domain-containing protein</fullName>
    </recommendedName>
</protein>
<dbReference type="Pfam" id="PF00535">
    <property type="entry name" value="Glycos_transf_2"/>
    <property type="match status" value="1"/>
</dbReference>
<dbReference type="SUPFAM" id="SSF53448">
    <property type="entry name" value="Nucleotide-diphospho-sugar transferases"/>
    <property type="match status" value="1"/>
</dbReference>
<accession>A0A0F9V6L1</accession>
<dbReference type="InterPro" id="IPR029044">
    <property type="entry name" value="Nucleotide-diphossugar_trans"/>
</dbReference>
<evidence type="ECO:0000259" key="1">
    <source>
        <dbReference type="Pfam" id="PF00535"/>
    </source>
</evidence>
<dbReference type="PANTHER" id="PTHR43685">
    <property type="entry name" value="GLYCOSYLTRANSFERASE"/>
    <property type="match status" value="1"/>
</dbReference>
<reference evidence="2" key="1">
    <citation type="journal article" date="2015" name="Nature">
        <title>Complex archaea that bridge the gap between prokaryotes and eukaryotes.</title>
        <authorList>
            <person name="Spang A."/>
            <person name="Saw J.H."/>
            <person name="Jorgensen S.L."/>
            <person name="Zaremba-Niedzwiedzka K."/>
            <person name="Martijn J."/>
            <person name="Lind A.E."/>
            <person name="van Eijk R."/>
            <person name="Schleper C."/>
            <person name="Guy L."/>
            <person name="Ettema T.J."/>
        </authorList>
    </citation>
    <scope>NUCLEOTIDE SEQUENCE</scope>
</reference>